<keyword evidence="1" id="KW-1133">Transmembrane helix</keyword>
<proteinExistence type="predicted"/>
<feature type="transmembrane region" description="Helical" evidence="1">
    <location>
        <begin position="34"/>
        <end position="55"/>
    </location>
</feature>
<keyword evidence="1" id="KW-0472">Membrane</keyword>
<dbReference type="EMBL" id="GEDG01027111">
    <property type="protein sequence ID" value="JAP14063.1"/>
    <property type="molecule type" value="Transcribed_RNA"/>
</dbReference>
<reference evidence="2" key="1">
    <citation type="submission" date="2015-12" db="EMBL/GenBank/DDBJ databases">
        <title>Gene expression during late stages of embryo sac development: a critical building block for successful pollen-pistil interactions.</title>
        <authorList>
            <person name="Liu Y."/>
            <person name="Joly V."/>
            <person name="Sabar M."/>
            <person name="Matton D.P."/>
        </authorList>
    </citation>
    <scope>NUCLEOTIDE SEQUENCE</scope>
</reference>
<evidence type="ECO:0000256" key="1">
    <source>
        <dbReference type="SAM" id="Phobius"/>
    </source>
</evidence>
<sequence length="88" mass="9580">MMTLLDQRDLSSKALLVSKDLLLLRSTHSAVQRCFVIFSPGCLLLLLFIQGATFVTVPGLDPSLPADATTTIPFLTAWNEPMASPSFK</sequence>
<keyword evidence="1" id="KW-0812">Transmembrane</keyword>
<evidence type="ECO:0000313" key="2">
    <source>
        <dbReference type="EMBL" id="JAP14063.1"/>
    </source>
</evidence>
<organism evidence="2">
    <name type="scientific">Solanum chacoense</name>
    <name type="common">Chaco potato</name>
    <dbReference type="NCBI Taxonomy" id="4108"/>
    <lineage>
        <taxon>Eukaryota</taxon>
        <taxon>Viridiplantae</taxon>
        <taxon>Streptophyta</taxon>
        <taxon>Embryophyta</taxon>
        <taxon>Tracheophyta</taxon>
        <taxon>Spermatophyta</taxon>
        <taxon>Magnoliopsida</taxon>
        <taxon>eudicotyledons</taxon>
        <taxon>Gunneridae</taxon>
        <taxon>Pentapetalae</taxon>
        <taxon>asterids</taxon>
        <taxon>lamiids</taxon>
        <taxon>Solanales</taxon>
        <taxon>Solanaceae</taxon>
        <taxon>Solanoideae</taxon>
        <taxon>Solaneae</taxon>
        <taxon>Solanum</taxon>
    </lineage>
</organism>
<name>A0A0V0H0X8_SOLCH</name>
<accession>A0A0V0H0X8</accession>
<protein>
    <submittedName>
        <fullName evidence="2">Putative ovule protein</fullName>
    </submittedName>
</protein>
<dbReference type="AlphaFoldDB" id="A0A0V0H0X8"/>